<evidence type="ECO:0000313" key="7">
    <source>
        <dbReference type="Proteomes" id="UP000282892"/>
    </source>
</evidence>
<dbReference type="STRING" id="1193713.GCA_001636315_01236"/>
<organism evidence="6 7">
    <name type="scientific">Neobacillus mesonae</name>
    <dbReference type="NCBI Taxonomy" id="1193713"/>
    <lineage>
        <taxon>Bacteria</taxon>
        <taxon>Bacillati</taxon>
        <taxon>Bacillota</taxon>
        <taxon>Bacilli</taxon>
        <taxon>Bacillales</taxon>
        <taxon>Bacillaceae</taxon>
        <taxon>Neobacillus</taxon>
    </lineage>
</organism>
<dbReference type="PROSITE" id="PS51257">
    <property type="entry name" value="PROKAR_LIPOPROTEIN"/>
    <property type="match status" value="1"/>
</dbReference>
<name>A0A3Q9R0U6_9BACI</name>
<dbReference type="GO" id="GO:0007155">
    <property type="term" value="P:cell adhesion"/>
    <property type="evidence" value="ECO:0007669"/>
    <property type="project" value="InterPro"/>
</dbReference>
<dbReference type="Proteomes" id="UP000282892">
    <property type="component" value="Chromosome"/>
</dbReference>
<evidence type="ECO:0000256" key="1">
    <source>
        <dbReference type="ARBA" id="ARBA00022448"/>
    </source>
</evidence>
<dbReference type="SUPFAM" id="SSF53807">
    <property type="entry name" value="Helical backbone' metal receptor"/>
    <property type="match status" value="1"/>
</dbReference>
<dbReference type="GO" id="GO:0046872">
    <property type="term" value="F:metal ion binding"/>
    <property type="evidence" value="ECO:0007669"/>
    <property type="project" value="InterPro"/>
</dbReference>
<evidence type="ECO:0000313" key="6">
    <source>
        <dbReference type="EMBL" id="AZU63686.1"/>
    </source>
</evidence>
<feature type="signal peptide" evidence="5">
    <location>
        <begin position="1"/>
        <end position="22"/>
    </location>
</feature>
<protein>
    <submittedName>
        <fullName evidence="6">Adhesin</fullName>
    </submittedName>
</protein>
<gene>
    <name evidence="6" type="ORF">CHR53_21765</name>
</gene>
<sequence length="314" mass="35759">MKKLLFILSFILPLSIILSACANEAPSKNKSQLQIYTTVYPLQYFTEQIGGKYVNVNTIYPPGSDEHTFEPSQKDMMKLADSDLFFYIGLGLEGFVEKAKETLKNEHVTLVPAAEKLQLPKDSSYEDPDHEEDPDHDHHGDINPHVWLDPVYSKEMAGVIRDHLIQKMPQQKDYFDQNYQKLAVDLDKLNQQFTDTISKGKHKQIIVTHAAFGYWEKRYGLEQISISGLSTTNEPTQKGLEKIISLADREGLKYILFEQNVQSKLGKIVQQEIGASALPIHNLAILTKDNIEGKETYFSLMEKNLETLKKALND</sequence>
<evidence type="ECO:0000256" key="3">
    <source>
        <dbReference type="RuleBase" id="RU003512"/>
    </source>
</evidence>
<dbReference type="InterPro" id="IPR006129">
    <property type="entry name" value="AdhesinB"/>
</dbReference>
<comment type="similarity">
    <text evidence="3">Belongs to the bacterial solute-binding protein 9 family.</text>
</comment>
<feature type="chain" id="PRO_5018641925" evidence="5">
    <location>
        <begin position="23"/>
        <end position="314"/>
    </location>
</feature>
<dbReference type="Gene3D" id="3.40.50.1980">
    <property type="entry name" value="Nitrogenase molybdenum iron protein domain"/>
    <property type="match status" value="2"/>
</dbReference>
<dbReference type="PRINTS" id="PR00690">
    <property type="entry name" value="ADHESNFAMILY"/>
</dbReference>
<dbReference type="GO" id="GO:0030001">
    <property type="term" value="P:metal ion transport"/>
    <property type="evidence" value="ECO:0007669"/>
    <property type="project" value="InterPro"/>
</dbReference>
<keyword evidence="2 5" id="KW-0732">Signal</keyword>
<proteinExistence type="inferred from homology"/>
<keyword evidence="7" id="KW-1185">Reference proteome</keyword>
<dbReference type="EMBL" id="CP022572">
    <property type="protein sequence ID" value="AZU63686.1"/>
    <property type="molecule type" value="Genomic_DNA"/>
</dbReference>
<dbReference type="AlphaFoldDB" id="A0A3Q9R0U6"/>
<evidence type="ECO:0000256" key="4">
    <source>
        <dbReference type="SAM" id="MobiDB-lite"/>
    </source>
</evidence>
<accession>A0A3Q9R0U6</accession>
<dbReference type="InterPro" id="IPR006127">
    <property type="entry name" value="ZnuA-like"/>
</dbReference>
<dbReference type="OrthoDB" id="9810636at2"/>
<feature type="compositionally biased region" description="Basic and acidic residues" evidence="4">
    <location>
        <begin position="133"/>
        <end position="142"/>
    </location>
</feature>
<dbReference type="PRINTS" id="PR00691">
    <property type="entry name" value="ADHESINB"/>
</dbReference>
<dbReference type="RefSeq" id="WP_066386232.1">
    <property type="nucleotide sequence ID" value="NZ_CP022572.1"/>
</dbReference>
<dbReference type="InterPro" id="IPR006128">
    <property type="entry name" value="Lipoprotein_PsaA-like"/>
</dbReference>
<reference evidence="6 7" key="1">
    <citation type="submission" date="2017-07" db="EMBL/GenBank/DDBJ databases">
        <title>The complete genome sequence of Bacillus mesonae strain H20-5, an efficient strain improving plant abiotic stress resistance.</title>
        <authorList>
            <person name="Kim S.Y."/>
            <person name="Song H."/>
            <person name="Sang M.K."/>
            <person name="Weon H.-Y."/>
            <person name="Song J."/>
        </authorList>
    </citation>
    <scope>NUCLEOTIDE SEQUENCE [LARGE SCALE GENOMIC DNA]</scope>
    <source>
        <strain evidence="6 7">H20-5</strain>
    </source>
</reference>
<dbReference type="PANTHER" id="PTHR42953:SF8">
    <property type="entry name" value="ZINT DOMAIN-CONTAINING PROTEIN"/>
    <property type="match status" value="1"/>
</dbReference>
<dbReference type="KEGG" id="nmk:CHR53_21765"/>
<dbReference type="PANTHER" id="PTHR42953">
    <property type="entry name" value="HIGH-AFFINITY ZINC UPTAKE SYSTEM PROTEIN ZNUA-RELATED"/>
    <property type="match status" value="1"/>
</dbReference>
<dbReference type="Pfam" id="PF01297">
    <property type="entry name" value="ZnuA"/>
    <property type="match status" value="1"/>
</dbReference>
<evidence type="ECO:0000256" key="2">
    <source>
        <dbReference type="ARBA" id="ARBA00022729"/>
    </source>
</evidence>
<dbReference type="InterPro" id="IPR050492">
    <property type="entry name" value="Bact_metal-bind_prot9"/>
</dbReference>
<keyword evidence="1 3" id="KW-0813">Transport</keyword>
<feature type="region of interest" description="Disordered" evidence="4">
    <location>
        <begin position="119"/>
        <end position="142"/>
    </location>
</feature>
<evidence type="ECO:0000256" key="5">
    <source>
        <dbReference type="SAM" id="SignalP"/>
    </source>
</evidence>